<reference evidence="12" key="1">
    <citation type="submission" date="2020-05" db="UniProtKB">
        <authorList>
            <consortium name="EnsemblMetazoa"/>
        </authorList>
    </citation>
    <scope>IDENTIFICATION</scope>
    <source>
        <strain evidence="12">FUMOZ</strain>
    </source>
</reference>
<feature type="compositionally biased region" description="Low complexity" evidence="9">
    <location>
        <begin position="98"/>
        <end position="130"/>
    </location>
</feature>
<dbReference type="GO" id="GO:0006508">
    <property type="term" value="P:proteolysis"/>
    <property type="evidence" value="ECO:0007669"/>
    <property type="project" value="UniProtKB-KW"/>
</dbReference>
<dbReference type="AlphaFoldDB" id="A0A182R4M9"/>
<evidence type="ECO:0000256" key="8">
    <source>
        <dbReference type="RuleBase" id="RU363034"/>
    </source>
</evidence>
<keyword evidence="2 8" id="KW-0645">Protease</keyword>
<dbReference type="InterPro" id="IPR033116">
    <property type="entry name" value="TRYPSIN_SER"/>
</dbReference>
<dbReference type="PROSITE" id="PS50240">
    <property type="entry name" value="TRYPSIN_DOM"/>
    <property type="match status" value="1"/>
</dbReference>
<dbReference type="Pfam" id="PF00089">
    <property type="entry name" value="Trypsin"/>
    <property type="match status" value="1"/>
</dbReference>
<feature type="chain" id="PRO_5021458727" description="Peptidase S1 domain-containing protein" evidence="10">
    <location>
        <begin position="21"/>
        <end position="422"/>
    </location>
</feature>
<keyword evidence="6" id="KW-1015">Disulfide bond</keyword>
<keyword evidence="5" id="KW-0735">Signal-anchor</keyword>
<organism evidence="12">
    <name type="scientific">Anopheles funestus</name>
    <name type="common">African malaria mosquito</name>
    <dbReference type="NCBI Taxonomy" id="62324"/>
    <lineage>
        <taxon>Eukaryota</taxon>
        <taxon>Metazoa</taxon>
        <taxon>Ecdysozoa</taxon>
        <taxon>Arthropoda</taxon>
        <taxon>Hexapoda</taxon>
        <taxon>Insecta</taxon>
        <taxon>Pterygota</taxon>
        <taxon>Neoptera</taxon>
        <taxon>Endopterygota</taxon>
        <taxon>Diptera</taxon>
        <taxon>Nematocera</taxon>
        <taxon>Culicoidea</taxon>
        <taxon>Culicidae</taxon>
        <taxon>Anophelinae</taxon>
        <taxon>Anopheles</taxon>
    </lineage>
</organism>
<dbReference type="FunFam" id="2.40.10.10:FF:000006">
    <property type="entry name" value="Serine proteinase stubble"/>
    <property type="match status" value="1"/>
</dbReference>
<name>A0A182R4M9_ANOFN</name>
<protein>
    <recommendedName>
        <fullName evidence="11">Peptidase S1 domain-containing protein</fullName>
    </recommendedName>
</protein>
<accession>A0A182R4M9</accession>
<dbReference type="STRING" id="62324.A0A182R4M9"/>
<dbReference type="PANTHER" id="PTHR24252">
    <property type="entry name" value="ACROSIN-RELATED"/>
    <property type="match status" value="1"/>
</dbReference>
<feature type="domain" description="Peptidase S1" evidence="11">
    <location>
        <begin position="172"/>
        <end position="420"/>
    </location>
</feature>
<dbReference type="VEuPathDB" id="VectorBase:AFUN001121"/>
<evidence type="ECO:0000256" key="3">
    <source>
        <dbReference type="ARBA" id="ARBA00022801"/>
    </source>
</evidence>
<evidence type="ECO:0000313" key="12">
    <source>
        <dbReference type="EnsemblMetazoa" id="AFUN001121-PA"/>
    </source>
</evidence>
<dbReference type="InterPro" id="IPR018114">
    <property type="entry name" value="TRYPSIN_HIS"/>
</dbReference>
<dbReference type="VEuPathDB" id="VectorBase:AFUN2_005629"/>
<evidence type="ECO:0000259" key="11">
    <source>
        <dbReference type="PROSITE" id="PS50240"/>
    </source>
</evidence>
<evidence type="ECO:0000256" key="4">
    <source>
        <dbReference type="ARBA" id="ARBA00022825"/>
    </source>
</evidence>
<keyword evidence="10" id="KW-0732">Signal</keyword>
<sequence length="422" mass="45543">MLGFVQFCVILFLAIHKTIAQDGQPCNTATGASGVCMSTASCPAPYQLNINPLGFFGVAARGCQNFLGFGSVCCSVAVFSSNAVPSSTAPTAVHMFESAPSSTPAPTRASTTDKPSTPASTVSTTSRSTTIRTTTPIVLQNRFASDPTFDSPVVLPTPEQGCGLSDVEHNRIVGGVPAALNGWPWMALVGYEEDFGDIDFRCGGSLITDRHVLTAAHCILSSLSVVRLGEHDMDNQTESAHVDVPVYKYISHPSYDTFDGHSDLALLYLTQMVQFNAIIKPICLPTADPVRSTDFTGYNPFIAGWGRTKETGFEAKVLQELQIPILQNQECSQLYKKIRKLFSKKQFNDAVLCAGFLEGGKDSCQGDSGGPLMLPYLVNKKFHYFQIGIVSYGVGCARAELPGVYTRVATFMDWILEQIGKN</sequence>
<dbReference type="InterPro" id="IPR009003">
    <property type="entry name" value="Peptidase_S1_PA"/>
</dbReference>
<dbReference type="InterPro" id="IPR043504">
    <property type="entry name" value="Peptidase_S1_PA_chymotrypsin"/>
</dbReference>
<evidence type="ECO:0000256" key="1">
    <source>
        <dbReference type="ARBA" id="ARBA00004606"/>
    </source>
</evidence>
<keyword evidence="5" id="KW-0812">Transmembrane</keyword>
<comment type="similarity">
    <text evidence="7">Belongs to the peptidase S1 family. CLIP subfamily.</text>
</comment>
<dbReference type="Gene3D" id="2.40.10.10">
    <property type="entry name" value="Trypsin-like serine proteases"/>
    <property type="match status" value="2"/>
</dbReference>
<keyword evidence="4 8" id="KW-0720">Serine protease</keyword>
<dbReference type="InterPro" id="IPR001254">
    <property type="entry name" value="Trypsin_dom"/>
</dbReference>
<evidence type="ECO:0000256" key="5">
    <source>
        <dbReference type="ARBA" id="ARBA00022968"/>
    </source>
</evidence>
<proteinExistence type="inferred from homology"/>
<dbReference type="PANTHER" id="PTHR24252:SF7">
    <property type="entry name" value="HYALIN"/>
    <property type="match status" value="1"/>
</dbReference>
<dbReference type="SMART" id="SM00020">
    <property type="entry name" value="Tryp_SPc"/>
    <property type="match status" value="1"/>
</dbReference>
<evidence type="ECO:0000256" key="6">
    <source>
        <dbReference type="ARBA" id="ARBA00023157"/>
    </source>
</evidence>
<comment type="subcellular location">
    <subcellularLocation>
        <location evidence="1">Membrane</location>
        <topology evidence="1">Single-pass type II membrane protein</topology>
    </subcellularLocation>
</comment>
<keyword evidence="3 8" id="KW-0378">Hydrolase</keyword>
<dbReference type="CDD" id="cd00190">
    <property type="entry name" value="Tryp_SPc"/>
    <property type="match status" value="1"/>
</dbReference>
<dbReference type="GO" id="GO:0016020">
    <property type="term" value="C:membrane"/>
    <property type="evidence" value="ECO:0007669"/>
    <property type="project" value="UniProtKB-SubCell"/>
</dbReference>
<dbReference type="SUPFAM" id="SSF50494">
    <property type="entry name" value="Trypsin-like serine proteases"/>
    <property type="match status" value="1"/>
</dbReference>
<feature type="signal peptide" evidence="10">
    <location>
        <begin position="1"/>
        <end position="20"/>
    </location>
</feature>
<feature type="region of interest" description="Disordered" evidence="9">
    <location>
        <begin position="97"/>
        <end position="130"/>
    </location>
</feature>
<dbReference type="GO" id="GO:0004252">
    <property type="term" value="F:serine-type endopeptidase activity"/>
    <property type="evidence" value="ECO:0007669"/>
    <property type="project" value="InterPro"/>
</dbReference>
<dbReference type="PROSITE" id="PS00135">
    <property type="entry name" value="TRYPSIN_SER"/>
    <property type="match status" value="1"/>
</dbReference>
<evidence type="ECO:0000256" key="9">
    <source>
        <dbReference type="SAM" id="MobiDB-lite"/>
    </source>
</evidence>
<evidence type="ECO:0000256" key="10">
    <source>
        <dbReference type="SAM" id="SignalP"/>
    </source>
</evidence>
<evidence type="ECO:0000256" key="7">
    <source>
        <dbReference type="ARBA" id="ARBA00024195"/>
    </source>
</evidence>
<dbReference type="PROSITE" id="PS00134">
    <property type="entry name" value="TRYPSIN_HIS"/>
    <property type="match status" value="1"/>
</dbReference>
<dbReference type="InterPro" id="IPR001314">
    <property type="entry name" value="Peptidase_S1A"/>
</dbReference>
<dbReference type="EnsemblMetazoa" id="AFUN001121-RA">
    <property type="protein sequence ID" value="AFUN001121-PA"/>
    <property type="gene ID" value="AFUN001121"/>
</dbReference>
<evidence type="ECO:0000256" key="2">
    <source>
        <dbReference type="ARBA" id="ARBA00022670"/>
    </source>
</evidence>
<dbReference type="PRINTS" id="PR00722">
    <property type="entry name" value="CHYMOTRYPSIN"/>
</dbReference>